<organism evidence="2 3">
    <name type="scientific">Microlunatus soli</name>
    <dbReference type="NCBI Taxonomy" id="630515"/>
    <lineage>
        <taxon>Bacteria</taxon>
        <taxon>Bacillati</taxon>
        <taxon>Actinomycetota</taxon>
        <taxon>Actinomycetes</taxon>
        <taxon>Propionibacteriales</taxon>
        <taxon>Propionibacteriaceae</taxon>
        <taxon>Microlunatus</taxon>
    </lineage>
</organism>
<feature type="region of interest" description="Disordered" evidence="1">
    <location>
        <begin position="1180"/>
        <end position="1207"/>
    </location>
</feature>
<accession>A0A1H1UUN2</accession>
<dbReference type="InterPro" id="IPR036525">
    <property type="entry name" value="Tubulin/FtsZ_GTPase_sf"/>
</dbReference>
<keyword evidence="3" id="KW-1185">Reference proteome</keyword>
<dbReference type="Pfam" id="PF13809">
    <property type="entry name" value="Tubulin_2"/>
    <property type="match status" value="1"/>
</dbReference>
<dbReference type="Proteomes" id="UP000199103">
    <property type="component" value="Chromosome I"/>
</dbReference>
<dbReference type="AlphaFoldDB" id="A0A1H1UUN2"/>
<protein>
    <submittedName>
        <fullName evidence="2">Tubulin like</fullName>
    </submittedName>
</protein>
<proteinExistence type="predicted"/>
<sequence>MRRFLVVGCGGSGGSTLAYMMDQLASDLSEQAGADAVTALPAGWQFVHLDVPAAEEPGPDGLGSVVEQGGRYLGLGPTSGAYAELDHAVSGRLQNNRALAEIGTWAPRDPRKVSTPISVGAGQYRTIGRMITLARADQVRSGLTAAWTAMVSNEATNQMRRTAAATGARFDPADKPIVLVVTSMAGGSGASMALDVCRILAQLSDHDPRLTAMFMASPDIFDVLPPSARSGVRANGLGMLGEIVASQTGAAREHDDAVLRGVGIQTGQGAEIPFARVFPVGRHVGAQRTVFGDGTQLSVYRGLARGLAGVMVSDTATNQFVSYDLGNTGSIPPSLDPLGWGADPADSVPWGSFGFASLSMGRDRYQEYAAQRIARRSVDQLLDGHLQPGNQASGTEQVNALLDSQWTSICAATGLPDAGGADLQQAVGSWMTSTVLPRADAEPVARRIIDSDFVSRLSSPEGQQARQWLELATRRLAAQAPVITESINAEAARWVFGWQRTLINAVEQTVSGAVARLGLAYAGGLVDRLGSYLGNVVIEGADGLARTSGGDLSELPPAVRTRLAQVKGAISGGASVIDSIVNDGTDGLRRKVINTYYRKVSELVAATLRSFRADVLPGLSEAIRARQAELEAARQAPVKLDGLALLKTNQYAAWPSDAPSGSGDQAGQVPRRFDEANNEVLLTPSSHFPAQFVSDRRAAVPSEDRGGRQHETGIVIAGDPARTIAAQVIAGVWQTTGGHRPPSGLLVRTSEWRSRAFATDPGTGEAIVPSQARYDLHVRPAELLDRARSFVARPEESFNRFASVSLRDHITGTDVNDNEREREQRKRSAEMVDKFGEALRLAMPLISVNEQIVRLLHGGDGVQYRYKFSDIPFAELNLADDLAVEITGNSAIDQSTRDNFTDALADQGDPRRIDIFGSYPLYSPLAFDAVLRPVAEQWSGSAPQARQAFWSYRRARPLAAALPMSVAERRAMVAGWYVGQIIGELKIPAPPYQQPVEVYDREAGRWIGFPNPLLTTPQQFLAQYDWLPAVLESVLIAIARVTDAPELSSLRPYACLRALYDGNAGGPAAGITPLSGRELLAEWLRSGSSPGRESRIPSLAAATTPEERHQLAKDWLIGDKGPGALAGVHFLSAGTDGAPGGGTFSEVDSRGQSAQAPIFRDLAPDIWWATRQLASLLDQAYEDQQSSDGRSATSTGPRIDMPEGEVF</sequence>
<dbReference type="SUPFAM" id="SSF52490">
    <property type="entry name" value="Tubulin nucleotide-binding domain-like"/>
    <property type="match status" value="1"/>
</dbReference>
<dbReference type="EMBL" id="LT629772">
    <property type="protein sequence ID" value="SDS76227.1"/>
    <property type="molecule type" value="Genomic_DNA"/>
</dbReference>
<dbReference type="STRING" id="630515.SAMN04489812_2942"/>
<evidence type="ECO:0000313" key="3">
    <source>
        <dbReference type="Proteomes" id="UP000199103"/>
    </source>
</evidence>
<reference evidence="2 3" key="1">
    <citation type="submission" date="2016-10" db="EMBL/GenBank/DDBJ databases">
        <authorList>
            <person name="de Groot N.N."/>
        </authorList>
    </citation>
    <scope>NUCLEOTIDE SEQUENCE [LARGE SCALE GENOMIC DNA]</scope>
    <source>
        <strain evidence="2 3">DSM 21800</strain>
    </source>
</reference>
<name>A0A1H1UUN2_9ACTN</name>
<gene>
    <name evidence="2" type="ORF">SAMN04489812_2942</name>
</gene>
<dbReference type="RefSeq" id="WP_157683472.1">
    <property type="nucleotide sequence ID" value="NZ_LT629772.1"/>
</dbReference>
<evidence type="ECO:0000313" key="2">
    <source>
        <dbReference type="EMBL" id="SDS76227.1"/>
    </source>
</evidence>
<dbReference type="InterPro" id="IPR025904">
    <property type="entry name" value="Tubulin-like"/>
</dbReference>
<evidence type="ECO:0000256" key="1">
    <source>
        <dbReference type="SAM" id="MobiDB-lite"/>
    </source>
</evidence>
<feature type="compositionally biased region" description="Polar residues" evidence="1">
    <location>
        <begin position="1182"/>
        <end position="1196"/>
    </location>
</feature>
<dbReference type="OrthoDB" id="4795870at2"/>